<feature type="domain" description="O-methyltransferase dimerisation" evidence="6">
    <location>
        <begin position="17"/>
        <end position="92"/>
    </location>
</feature>
<feature type="active site" description="Proton acceptor" evidence="4">
    <location>
        <position position="252"/>
    </location>
</feature>
<proteinExistence type="predicted"/>
<protein>
    <submittedName>
        <fullName evidence="7">Hydroxyneurosporene-O-methyltransferase</fullName>
    </submittedName>
</protein>
<dbReference type="GO" id="GO:0008171">
    <property type="term" value="F:O-methyltransferase activity"/>
    <property type="evidence" value="ECO:0007669"/>
    <property type="project" value="InterPro"/>
</dbReference>
<evidence type="ECO:0000259" key="6">
    <source>
        <dbReference type="Pfam" id="PF08100"/>
    </source>
</evidence>
<dbReference type="PATRIC" id="fig|408015.6.peg.3651"/>
<keyword evidence="8" id="KW-1185">Reference proteome</keyword>
<dbReference type="PANTHER" id="PTHR43712">
    <property type="entry name" value="PUTATIVE (AFU_ORTHOLOGUE AFUA_4G14580)-RELATED"/>
    <property type="match status" value="1"/>
</dbReference>
<dbReference type="Pfam" id="PF08100">
    <property type="entry name" value="Dimerisation"/>
    <property type="match status" value="1"/>
</dbReference>
<dbReference type="STRING" id="408015.SXIM_36020"/>
<dbReference type="AlphaFoldDB" id="A0A0F7CPN8"/>
<dbReference type="KEGG" id="sxi:SXIM_36020"/>
<sequence length="342" mass="36501">MPTGPAARDLTAAYSLLDLIQGSVITQAISVAARLGIADVLAEGPLPATEIAKRVGSDPEATHRLLRALSGYSVFTFQPDGAYALTPMGQALREDAPDSMRGLAMLMSNPLHWEEFGHLMSSVRTGEANLPKLRGQGAYEFLMSNPEYAAEFFGGMRSMSESECDPIVAAYDFSSFGTIVDVVGGRGTLLSAILKQATDARGILFDSEVATADAPAVFQDAGVADRITVETGGYFDKLPAGADAYVLKHILHDFSESDCVTMLKNVREAIAPGGKMLVIEYVLTENNERHLGNIIDLWLLLLLGAKERTLPQYTELFAKAGLKVTGSVSTSSPVSVIEAVPV</sequence>
<keyword evidence="2" id="KW-0808">Transferase</keyword>
<dbReference type="PANTHER" id="PTHR43712:SF2">
    <property type="entry name" value="O-METHYLTRANSFERASE CICE"/>
    <property type="match status" value="1"/>
</dbReference>
<gene>
    <name evidence="7" type="ORF">SXIM_36020</name>
</gene>
<dbReference type="Gene3D" id="3.40.50.150">
    <property type="entry name" value="Vaccinia Virus protein VP39"/>
    <property type="match status" value="1"/>
</dbReference>
<dbReference type="InterPro" id="IPR036388">
    <property type="entry name" value="WH-like_DNA-bd_sf"/>
</dbReference>
<dbReference type="PIRSF" id="PIRSF005739">
    <property type="entry name" value="O-mtase"/>
    <property type="match status" value="1"/>
</dbReference>
<dbReference type="HOGENOM" id="CLU_005533_12_0_11"/>
<accession>A0A0F7CPN8</accession>
<evidence type="ECO:0000256" key="3">
    <source>
        <dbReference type="ARBA" id="ARBA00022691"/>
    </source>
</evidence>
<reference evidence="7" key="1">
    <citation type="submission" date="2019-08" db="EMBL/GenBank/DDBJ databases">
        <title>Complete genome sequence of a mangrove-derived Streptomyces xiamenensis.</title>
        <authorList>
            <person name="Xu J."/>
        </authorList>
    </citation>
    <scope>NUCLEOTIDE SEQUENCE</scope>
    <source>
        <strain evidence="7">318</strain>
    </source>
</reference>
<evidence type="ECO:0000259" key="5">
    <source>
        <dbReference type="Pfam" id="PF00891"/>
    </source>
</evidence>
<evidence type="ECO:0000256" key="4">
    <source>
        <dbReference type="PIRSR" id="PIRSR005739-1"/>
    </source>
</evidence>
<evidence type="ECO:0000256" key="1">
    <source>
        <dbReference type="ARBA" id="ARBA00022603"/>
    </source>
</evidence>
<dbReference type="GO" id="GO:0046983">
    <property type="term" value="F:protein dimerization activity"/>
    <property type="evidence" value="ECO:0007669"/>
    <property type="project" value="InterPro"/>
</dbReference>
<dbReference type="InterPro" id="IPR016461">
    <property type="entry name" value="COMT-like"/>
</dbReference>
<dbReference type="Gene3D" id="1.10.10.10">
    <property type="entry name" value="Winged helix-like DNA-binding domain superfamily/Winged helix DNA-binding domain"/>
    <property type="match status" value="1"/>
</dbReference>
<dbReference type="InterPro" id="IPR012967">
    <property type="entry name" value="COMT_dimerisation"/>
</dbReference>
<evidence type="ECO:0000256" key="2">
    <source>
        <dbReference type="ARBA" id="ARBA00022679"/>
    </source>
</evidence>
<dbReference type="SUPFAM" id="SSF46785">
    <property type="entry name" value="Winged helix' DNA-binding domain"/>
    <property type="match status" value="1"/>
</dbReference>
<keyword evidence="1" id="KW-0489">Methyltransferase</keyword>
<dbReference type="InterPro" id="IPR001077">
    <property type="entry name" value="COMT_C"/>
</dbReference>
<organism evidence="7 8">
    <name type="scientific">Streptomyces xiamenensis</name>
    <dbReference type="NCBI Taxonomy" id="408015"/>
    <lineage>
        <taxon>Bacteria</taxon>
        <taxon>Bacillati</taxon>
        <taxon>Actinomycetota</taxon>
        <taxon>Actinomycetes</taxon>
        <taxon>Kitasatosporales</taxon>
        <taxon>Streptomycetaceae</taxon>
        <taxon>Streptomyces</taxon>
    </lineage>
</organism>
<dbReference type="Proteomes" id="UP000034034">
    <property type="component" value="Chromosome"/>
</dbReference>
<dbReference type="PROSITE" id="PS51683">
    <property type="entry name" value="SAM_OMT_II"/>
    <property type="match status" value="1"/>
</dbReference>
<evidence type="ECO:0000313" key="7">
    <source>
        <dbReference type="EMBL" id="AKG44986.1"/>
    </source>
</evidence>
<feature type="domain" description="O-methyltransferase C-terminal" evidence="5">
    <location>
        <begin position="116"/>
        <end position="322"/>
    </location>
</feature>
<dbReference type="SUPFAM" id="SSF53335">
    <property type="entry name" value="S-adenosyl-L-methionine-dependent methyltransferases"/>
    <property type="match status" value="1"/>
</dbReference>
<dbReference type="EMBL" id="CP009922">
    <property type="protein sequence ID" value="AKG44986.1"/>
    <property type="molecule type" value="Genomic_DNA"/>
</dbReference>
<dbReference type="InterPro" id="IPR036390">
    <property type="entry name" value="WH_DNA-bd_sf"/>
</dbReference>
<dbReference type="RefSeq" id="WP_030728404.1">
    <property type="nucleotide sequence ID" value="NZ_JBHJWJ010000010.1"/>
</dbReference>
<evidence type="ECO:0000313" key="8">
    <source>
        <dbReference type="Proteomes" id="UP000034034"/>
    </source>
</evidence>
<keyword evidence="3" id="KW-0949">S-adenosyl-L-methionine</keyword>
<name>A0A0F7CPN8_9ACTN</name>
<dbReference type="GO" id="GO:0032259">
    <property type="term" value="P:methylation"/>
    <property type="evidence" value="ECO:0007669"/>
    <property type="project" value="UniProtKB-KW"/>
</dbReference>
<dbReference type="InterPro" id="IPR029063">
    <property type="entry name" value="SAM-dependent_MTases_sf"/>
</dbReference>
<dbReference type="Pfam" id="PF00891">
    <property type="entry name" value="Methyltransf_2"/>
    <property type="match status" value="1"/>
</dbReference>